<dbReference type="Gene3D" id="3.40.720.10">
    <property type="entry name" value="Alkaline Phosphatase, subunit A"/>
    <property type="match status" value="1"/>
</dbReference>
<evidence type="ECO:0000256" key="2">
    <source>
        <dbReference type="ARBA" id="ARBA00002315"/>
    </source>
</evidence>
<evidence type="ECO:0000256" key="7">
    <source>
        <dbReference type="ARBA" id="ARBA00023211"/>
    </source>
</evidence>
<sequence length="516" mass="58179">MAKKHSVVLIILDGWGIGTSDFTNPIHQVNPLNINYIKANFPSGSLQASGIAVGLPWGEEGNSEVGHLNMGAGKILYQNYPRITLSIKDGSFFYNQSIKDAFKHAKTNNSSVNILGLLTSANVHSSFEHLEALLKFAEKENFPKERVNLHLITDGRDSPPESALKILNNLPDKSQIASVSGRYYAMDRDNHWDRTKLTYDMLIGNGLIVDDYDSHIKSTYQKNLNDEYVLPALINPARPIKENDSLIFFNFREDRMRQIVKSFIDKKFDKFPVKNFENLHAVAMIKYGNDFDAPIIFPPDKIENPLSKILSDNGKIQWRIAETEKYAHITYFFNGQNEAPFPNEYRVLIPSKVEFKYDEHPEMRAEEITTRLIEAIQEKSYDFILANYANADIIAHTGNFKATAEAIKIIDAEIGKLTQVVLANDAYMIITSDHGNAERLLNPQTGEPETKHDASPVPIYLIGNEFKRKRNSEEIKNAEKSPSGVLADISPTVLELLGVPKPKEMTAQSLLELLLD</sequence>
<reference evidence="16 17" key="1">
    <citation type="submission" date="2017-09" db="EMBL/GenBank/DDBJ databases">
        <title>Depth-based differentiation of microbial function through sediment-hosted aquifers and enrichment of novel symbionts in the deep terrestrial subsurface.</title>
        <authorList>
            <person name="Probst A.J."/>
            <person name="Ladd B."/>
            <person name="Jarett J.K."/>
            <person name="Geller-Mcgrath D.E."/>
            <person name="Sieber C.M."/>
            <person name="Emerson J.B."/>
            <person name="Anantharaman K."/>
            <person name="Thomas B.C."/>
            <person name="Malmstrom R."/>
            <person name="Stieglmeier M."/>
            <person name="Klingl A."/>
            <person name="Woyke T."/>
            <person name="Ryan C.M."/>
            <person name="Banfield J.F."/>
        </authorList>
    </citation>
    <scope>NUCLEOTIDE SEQUENCE [LARGE SCALE GENOMIC DNA]</scope>
    <source>
        <strain evidence="16">CG10_big_fil_rev_8_21_14_0_10_31_9</strain>
    </source>
</reference>
<evidence type="ECO:0000256" key="8">
    <source>
        <dbReference type="ARBA" id="ARBA00023235"/>
    </source>
</evidence>
<dbReference type="HAMAP" id="MF_01038">
    <property type="entry name" value="GpmI"/>
    <property type="match status" value="1"/>
</dbReference>
<feature type="binding site" evidence="9 13">
    <location>
        <position position="433"/>
    </location>
    <ligand>
        <name>Mn(2+)</name>
        <dbReference type="ChEBI" id="CHEBI:29035"/>
        <label>2</label>
    </ligand>
</feature>
<evidence type="ECO:0000256" key="6">
    <source>
        <dbReference type="ARBA" id="ARBA00023152"/>
    </source>
</evidence>
<dbReference type="PANTHER" id="PTHR31637">
    <property type="entry name" value="2,3-BISPHOSPHOGLYCERATE-INDEPENDENT PHOSPHOGLYCERATE MUTASE"/>
    <property type="match status" value="1"/>
</dbReference>
<feature type="binding site" evidence="9 12">
    <location>
        <position position="182"/>
    </location>
    <ligand>
        <name>substrate</name>
    </ligand>
</feature>
<feature type="binding site" evidence="9 12">
    <location>
        <begin position="252"/>
        <end position="255"/>
    </location>
    <ligand>
        <name>substrate</name>
    </ligand>
</feature>
<dbReference type="Proteomes" id="UP000231602">
    <property type="component" value="Unassembled WGS sequence"/>
</dbReference>
<evidence type="ECO:0000256" key="3">
    <source>
        <dbReference type="ARBA" id="ARBA00004798"/>
    </source>
</evidence>
<dbReference type="InterPro" id="IPR011258">
    <property type="entry name" value="BPG-indep_PGM_N"/>
</dbReference>
<dbReference type="EMBL" id="PCXV01000030">
    <property type="protein sequence ID" value="PIR44062.1"/>
    <property type="molecule type" value="Genomic_DNA"/>
</dbReference>
<keyword evidence="8 9" id="KW-0413">Isomerase</keyword>
<dbReference type="UniPathway" id="UPA00109">
    <property type="reaction ID" value="UER00186"/>
</dbReference>
<dbReference type="EC" id="5.4.2.12" evidence="9 10"/>
<comment type="function">
    <text evidence="2 9">Catalyzes the interconversion of 2-phosphoglycerate and 3-phosphoglycerate.</text>
</comment>
<accession>A0A2H0RBZ6</accession>
<dbReference type="CDD" id="cd16010">
    <property type="entry name" value="iPGM"/>
    <property type="match status" value="1"/>
</dbReference>
<comment type="cofactor">
    <cofactor evidence="9">
        <name>Mn(2+)</name>
        <dbReference type="ChEBI" id="CHEBI:29035"/>
    </cofactor>
    <text evidence="9">Binds 2 manganese ions per subunit.</text>
</comment>
<dbReference type="GO" id="GO:0004619">
    <property type="term" value="F:phosphoglycerate mutase activity"/>
    <property type="evidence" value="ECO:0007669"/>
    <property type="project" value="UniProtKB-UniRule"/>
</dbReference>
<feature type="binding site" evidence="9 12">
    <location>
        <position position="124"/>
    </location>
    <ligand>
        <name>substrate</name>
    </ligand>
</feature>
<comment type="catalytic activity">
    <reaction evidence="1 9">
        <text>(2R)-2-phosphoglycerate = (2R)-3-phosphoglycerate</text>
        <dbReference type="Rhea" id="RHEA:15901"/>
        <dbReference type="ChEBI" id="CHEBI:58272"/>
        <dbReference type="ChEBI" id="CHEBI:58289"/>
        <dbReference type="EC" id="5.4.2.12"/>
    </reaction>
</comment>
<proteinExistence type="inferred from homology"/>
<dbReference type="InterPro" id="IPR036646">
    <property type="entry name" value="PGAM_B_sf"/>
</dbReference>
<feature type="active site" description="Phosphoserine intermediate" evidence="9 11">
    <location>
        <position position="63"/>
    </location>
</feature>
<evidence type="ECO:0000256" key="13">
    <source>
        <dbReference type="PIRSR" id="PIRSR001492-3"/>
    </source>
</evidence>
<evidence type="ECO:0000259" key="15">
    <source>
        <dbReference type="Pfam" id="PF06415"/>
    </source>
</evidence>
<keyword evidence="6 9" id="KW-0324">Glycolysis</keyword>
<dbReference type="FunFam" id="3.40.1450.10:FF:000002">
    <property type="entry name" value="2,3-bisphosphoglycerate-independent phosphoglycerate mutase"/>
    <property type="match status" value="1"/>
</dbReference>
<feature type="domain" description="BPG-independent PGAM N-terminal" evidence="15">
    <location>
        <begin position="83"/>
        <end position="287"/>
    </location>
</feature>
<feature type="binding site" evidence="9 13">
    <location>
        <position position="396"/>
    </location>
    <ligand>
        <name>Mn(2+)</name>
        <dbReference type="ChEBI" id="CHEBI:29035"/>
        <label>1</label>
    </ligand>
</feature>
<dbReference type="GO" id="GO:0005829">
    <property type="term" value="C:cytosol"/>
    <property type="evidence" value="ECO:0007669"/>
    <property type="project" value="TreeGrafter"/>
</dbReference>
<comment type="similarity">
    <text evidence="4 9">Belongs to the BPG-independent phosphoglycerate mutase family.</text>
</comment>
<comment type="pathway">
    <text evidence="3 9">Carbohydrate degradation; glycolysis; pyruvate from D-glyceraldehyde 3-phosphate: step 3/5.</text>
</comment>
<dbReference type="Pfam" id="PF06415">
    <property type="entry name" value="iPGM_N"/>
    <property type="match status" value="1"/>
</dbReference>
<dbReference type="PIRSF" id="PIRSF001492">
    <property type="entry name" value="IPGAM"/>
    <property type="match status" value="1"/>
</dbReference>
<comment type="subunit">
    <text evidence="9">Monomer.</text>
</comment>
<feature type="domain" description="Metalloenzyme" evidence="14">
    <location>
        <begin position="6"/>
        <end position="500"/>
    </location>
</feature>
<dbReference type="GO" id="GO:0006096">
    <property type="term" value="P:glycolytic process"/>
    <property type="evidence" value="ECO:0007669"/>
    <property type="project" value="UniProtKB-UniRule"/>
</dbReference>
<dbReference type="InterPro" id="IPR005995">
    <property type="entry name" value="Pgm_bpd_ind"/>
</dbReference>
<protein>
    <recommendedName>
        <fullName evidence="9 10">2,3-bisphosphoglycerate-independent phosphoglycerate mutase</fullName>
        <shortName evidence="9">BPG-independent PGAM</shortName>
        <shortName evidence="9">Phosphoglyceromutase</shortName>
        <shortName evidence="9">iPGM</shortName>
        <ecNumber evidence="9 10">5.4.2.12</ecNumber>
    </recommendedName>
</protein>
<evidence type="ECO:0000313" key="16">
    <source>
        <dbReference type="EMBL" id="PIR44062.1"/>
    </source>
</evidence>
<evidence type="ECO:0000259" key="14">
    <source>
        <dbReference type="Pfam" id="PF01676"/>
    </source>
</evidence>
<dbReference type="SUPFAM" id="SSF64158">
    <property type="entry name" value="2,3-Bisphosphoglycerate-independent phosphoglycerate mutase, substrate-binding domain"/>
    <property type="match status" value="1"/>
</dbReference>
<keyword evidence="7 9" id="KW-0464">Manganese</keyword>
<dbReference type="GO" id="GO:0006007">
    <property type="term" value="P:glucose catabolic process"/>
    <property type="evidence" value="ECO:0007669"/>
    <property type="project" value="InterPro"/>
</dbReference>
<feature type="binding site" evidence="9 12">
    <location>
        <position position="188"/>
    </location>
    <ligand>
        <name>substrate</name>
    </ligand>
</feature>
<evidence type="ECO:0000256" key="5">
    <source>
        <dbReference type="ARBA" id="ARBA00022723"/>
    </source>
</evidence>
<feature type="binding site" evidence="9 12">
    <location>
        <begin position="156"/>
        <end position="157"/>
    </location>
    <ligand>
        <name>substrate</name>
    </ligand>
</feature>
<feature type="binding site" evidence="9 13">
    <location>
        <position position="434"/>
    </location>
    <ligand>
        <name>Mn(2+)</name>
        <dbReference type="ChEBI" id="CHEBI:29035"/>
        <label>2</label>
    </ligand>
</feature>
<comment type="caution">
    <text evidence="16">The sequence shown here is derived from an EMBL/GenBank/DDBJ whole genome shotgun (WGS) entry which is preliminary data.</text>
</comment>
<evidence type="ECO:0000256" key="4">
    <source>
        <dbReference type="ARBA" id="ARBA00008819"/>
    </source>
</evidence>
<name>A0A2H0RBZ6_9BACT</name>
<dbReference type="Pfam" id="PF01676">
    <property type="entry name" value="Metalloenzyme"/>
    <property type="match status" value="1"/>
</dbReference>
<dbReference type="Gene3D" id="3.40.1450.10">
    <property type="entry name" value="BPG-independent phosphoglycerate mutase, domain B"/>
    <property type="match status" value="1"/>
</dbReference>
<feature type="binding site" evidence="9 13">
    <location>
        <position position="392"/>
    </location>
    <ligand>
        <name>Mn(2+)</name>
        <dbReference type="ChEBI" id="CHEBI:29035"/>
        <label>1</label>
    </ligand>
</feature>
<dbReference type="AlphaFoldDB" id="A0A2H0RBZ6"/>
<feature type="binding site" evidence="9 13">
    <location>
        <position position="13"/>
    </location>
    <ligand>
        <name>Mn(2+)</name>
        <dbReference type="ChEBI" id="CHEBI:29035"/>
        <label>2</label>
    </ligand>
</feature>
<dbReference type="SUPFAM" id="SSF53649">
    <property type="entry name" value="Alkaline phosphatase-like"/>
    <property type="match status" value="1"/>
</dbReference>
<dbReference type="InterPro" id="IPR006124">
    <property type="entry name" value="Metalloenzyme"/>
</dbReference>
<evidence type="ECO:0000256" key="11">
    <source>
        <dbReference type="PIRSR" id="PIRSR001492-1"/>
    </source>
</evidence>
<evidence type="ECO:0000313" key="17">
    <source>
        <dbReference type="Proteomes" id="UP000231602"/>
    </source>
</evidence>
<feature type="binding site" evidence="9 12">
    <location>
        <position position="325"/>
    </location>
    <ligand>
        <name>substrate</name>
    </ligand>
</feature>
<dbReference type="InterPro" id="IPR017850">
    <property type="entry name" value="Alkaline_phosphatase_core_sf"/>
</dbReference>
<evidence type="ECO:0000256" key="1">
    <source>
        <dbReference type="ARBA" id="ARBA00000370"/>
    </source>
</evidence>
<feature type="binding site" evidence="9 13">
    <location>
        <position position="63"/>
    </location>
    <ligand>
        <name>Mn(2+)</name>
        <dbReference type="ChEBI" id="CHEBI:29035"/>
        <label>2</label>
    </ligand>
</feature>
<keyword evidence="5 9" id="KW-0479">Metal-binding</keyword>
<dbReference type="PANTHER" id="PTHR31637:SF0">
    <property type="entry name" value="2,3-BISPHOSPHOGLYCERATE-INDEPENDENT PHOSPHOGLYCERATE MUTASE"/>
    <property type="match status" value="1"/>
</dbReference>
<organism evidence="16 17">
    <name type="scientific">Candidatus Wolfebacteria bacterium CG10_big_fil_rev_8_21_14_0_10_31_9</name>
    <dbReference type="NCBI Taxonomy" id="1975070"/>
    <lineage>
        <taxon>Bacteria</taxon>
        <taxon>Candidatus Wolfeibacteriota</taxon>
    </lineage>
</organism>
<evidence type="ECO:0000256" key="10">
    <source>
        <dbReference type="NCBIfam" id="TIGR01307"/>
    </source>
</evidence>
<dbReference type="GO" id="GO:0030145">
    <property type="term" value="F:manganese ion binding"/>
    <property type="evidence" value="ECO:0007669"/>
    <property type="project" value="UniProtKB-UniRule"/>
</dbReference>
<gene>
    <name evidence="9" type="primary">gpmI</name>
    <name evidence="16" type="ORF">COV23_01905</name>
</gene>
<evidence type="ECO:0000256" key="9">
    <source>
        <dbReference type="HAMAP-Rule" id="MF_01038"/>
    </source>
</evidence>
<evidence type="ECO:0000256" key="12">
    <source>
        <dbReference type="PIRSR" id="PIRSR001492-2"/>
    </source>
</evidence>
<dbReference type="NCBIfam" id="TIGR01307">
    <property type="entry name" value="pgm_bpd_ind"/>
    <property type="match status" value="1"/>
</dbReference>
<feature type="binding site" evidence="9 13">
    <location>
        <position position="452"/>
    </location>
    <ligand>
        <name>Mn(2+)</name>
        <dbReference type="ChEBI" id="CHEBI:29035"/>
        <label>1</label>
    </ligand>
</feature>